<dbReference type="KEGG" id="ech:ECH_0938"/>
<dbReference type="HOGENOM" id="CLU_3098336_0_0_5"/>
<organism evidence="1 2">
    <name type="scientific">Ehrlichia chaffeensis (strain ATCC CRL-10679 / Arkansas)</name>
    <dbReference type="NCBI Taxonomy" id="205920"/>
    <lineage>
        <taxon>Bacteria</taxon>
        <taxon>Pseudomonadati</taxon>
        <taxon>Pseudomonadota</taxon>
        <taxon>Alphaproteobacteria</taxon>
        <taxon>Rickettsiales</taxon>
        <taxon>Anaplasmataceae</taxon>
        <taxon>Ehrlichia</taxon>
    </lineage>
</organism>
<dbReference type="AlphaFoldDB" id="Q2GFQ6"/>
<evidence type="ECO:0000313" key="2">
    <source>
        <dbReference type="Proteomes" id="UP000008320"/>
    </source>
</evidence>
<dbReference type="EMBL" id="CP000236">
    <property type="protein sequence ID" value="ABD45575.1"/>
    <property type="molecule type" value="Genomic_DNA"/>
</dbReference>
<protein>
    <submittedName>
        <fullName evidence="1">Uncharacterized protein</fullName>
    </submittedName>
</protein>
<keyword evidence="2" id="KW-1185">Reference proteome</keyword>
<proteinExistence type="predicted"/>
<dbReference type="Proteomes" id="UP000008320">
    <property type="component" value="Chromosome"/>
</dbReference>
<sequence length="51" mass="5834">MNVALVLNYLVRDIRSVLRCGLHVFNIKMNRSSILQNSNLAISSLHVLHFL</sequence>
<evidence type="ECO:0000313" key="1">
    <source>
        <dbReference type="EMBL" id="ABD45575.1"/>
    </source>
</evidence>
<accession>Q2GFQ6</accession>
<reference evidence="1 2" key="1">
    <citation type="journal article" date="2006" name="PLoS Genet.">
        <title>Comparative genomics of emerging human ehrlichiosis agents.</title>
        <authorList>
            <person name="Dunning Hotopp J.C."/>
            <person name="Lin M."/>
            <person name="Madupu R."/>
            <person name="Crabtree J."/>
            <person name="Angiuoli S.V."/>
            <person name="Eisen J.A."/>
            <person name="Seshadri R."/>
            <person name="Ren Q."/>
            <person name="Wu M."/>
            <person name="Utterback T.R."/>
            <person name="Smith S."/>
            <person name="Lewis M."/>
            <person name="Khouri H."/>
            <person name="Zhang C."/>
            <person name="Niu H."/>
            <person name="Lin Q."/>
            <person name="Ohashi N."/>
            <person name="Zhi N."/>
            <person name="Nelson W."/>
            <person name="Brinkac L.M."/>
            <person name="Dodson R.J."/>
            <person name="Rosovitz M.J."/>
            <person name="Sundaram J."/>
            <person name="Daugherty S.C."/>
            <person name="Davidsen T."/>
            <person name="Durkin A.S."/>
            <person name="Gwinn M."/>
            <person name="Haft D.H."/>
            <person name="Selengut J.D."/>
            <person name="Sullivan S.A."/>
            <person name="Zafar N."/>
            <person name="Zhou L."/>
            <person name="Benahmed F."/>
            <person name="Forberger H."/>
            <person name="Halpin R."/>
            <person name="Mulligan S."/>
            <person name="Robinson J."/>
            <person name="White O."/>
            <person name="Rikihisa Y."/>
            <person name="Tettelin H."/>
        </authorList>
    </citation>
    <scope>NUCLEOTIDE SEQUENCE [LARGE SCALE GENOMIC DNA]</scope>
    <source>
        <strain evidence="2">ATCC CRL-10679 / Arkansas</strain>
    </source>
</reference>
<gene>
    <name evidence="1" type="ordered locus">ECH_0938</name>
</gene>
<name>Q2GFQ6_EHRCR</name>